<dbReference type="Proteomes" id="UP000305067">
    <property type="component" value="Unassembled WGS sequence"/>
</dbReference>
<feature type="non-terminal residue" evidence="1">
    <location>
        <position position="1"/>
    </location>
</feature>
<protein>
    <submittedName>
        <fullName evidence="1">Uncharacterized protein</fullName>
    </submittedName>
</protein>
<feature type="non-terminal residue" evidence="1">
    <location>
        <position position="98"/>
    </location>
</feature>
<dbReference type="OrthoDB" id="3261594at2759"/>
<dbReference type="AlphaFoldDB" id="A0A5C3QAJ3"/>
<dbReference type="EMBL" id="ML178837">
    <property type="protein sequence ID" value="TFK98791.1"/>
    <property type="molecule type" value="Genomic_DNA"/>
</dbReference>
<sequence>APTRGQKAQEAGIVSIRTDMCINGCHAYTGPLAERTTCLLCKTARYKDNTSPPEKRQPQQYFTNIPIGPYLQAMRRSPEIAEQYKYLGDCVKDIRNKI</sequence>
<proteinExistence type="predicted"/>
<reference evidence="1 2" key="1">
    <citation type="journal article" date="2019" name="Nat. Ecol. Evol.">
        <title>Megaphylogeny resolves global patterns of mushroom evolution.</title>
        <authorList>
            <person name="Varga T."/>
            <person name="Krizsan K."/>
            <person name="Foldi C."/>
            <person name="Dima B."/>
            <person name="Sanchez-Garcia M."/>
            <person name="Sanchez-Ramirez S."/>
            <person name="Szollosi G.J."/>
            <person name="Szarkandi J.G."/>
            <person name="Papp V."/>
            <person name="Albert L."/>
            <person name="Andreopoulos W."/>
            <person name="Angelini C."/>
            <person name="Antonin V."/>
            <person name="Barry K.W."/>
            <person name="Bougher N.L."/>
            <person name="Buchanan P."/>
            <person name="Buyck B."/>
            <person name="Bense V."/>
            <person name="Catcheside P."/>
            <person name="Chovatia M."/>
            <person name="Cooper J."/>
            <person name="Damon W."/>
            <person name="Desjardin D."/>
            <person name="Finy P."/>
            <person name="Geml J."/>
            <person name="Haridas S."/>
            <person name="Hughes K."/>
            <person name="Justo A."/>
            <person name="Karasinski D."/>
            <person name="Kautmanova I."/>
            <person name="Kiss B."/>
            <person name="Kocsube S."/>
            <person name="Kotiranta H."/>
            <person name="LaButti K.M."/>
            <person name="Lechner B.E."/>
            <person name="Liimatainen K."/>
            <person name="Lipzen A."/>
            <person name="Lukacs Z."/>
            <person name="Mihaltcheva S."/>
            <person name="Morgado L.N."/>
            <person name="Niskanen T."/>
            <person name="Noordeloos M.E."/>
            <person name="Ohm R.A."/>
            <person name="Ortiz-Santana B."/>
            <person name="Ovrebo C."/>
            <person name="Racz N."/>
            <person name="Riley R."/>
            <person name="Savchenko A."/>
            <person name="Shiryaev A."/>
            <person name="Soop K."/>
            <person name="Spirin V."/>
            <person name="Szebenyi C."/>
            <person name="Tomsovsky M."/>
            <person name="Tulloss R.E."/>
            <person name="Uehling J."/>
            <person name="Grigoriev I.V."/>
            <person name="Vagvolgyi C."/>
            <person name="Papp T."/>
            <person name="Martin F.M."/>
            <person name="Miettinen O."/>
            <person name="Hibbett D.S."/>
            <person name="Nagy L.G."/>
        </authorList>
    </citation>
    <scope>NUCLEOTIDE SEQUENCE [LARGE SCALE GENOMIC DNA]</scope>
    <source>
        <strain evidence="1 2">CBS 309.79</strain>
    </source>
</reference>
<name>A0A5C3QAJ3_9AGAR</name>
<accession>A0A5C3QAJ3</accession>
<organism evidence="1 2">
    <name type="scientific">Pterulicium gracile</name>
    <dbReference type="NCBI Taxonomy" id="1884261"/>
    <lineage>
        <taxon>Eukaryota</taxon>
        <taxon>Fungi</taxon>
        <taxon>Dikarya</taxon>
        <taxon>Basidiomycota</taxon>
        <taxon>Agaricomycotina</taxon>
        <taxon>Agaricomycetes</taxon>
        <taxon>Agaricomycetidae</taxon>
        <taxon>Agaricales</taxon>
        <taxon>Pleurotineae</taxon>
        <taxon>Pterulaceae</taxon>
        <taxon>Pterulicium</taxon>
    </lineage>
</organism>
<evidence type="ECO:0000313" key="2">
    <source>
        <dbReference type="Proteomes" id="UP000305067"/>
    </source>
</evidence>
<keyword evidence="2" id="KW-1185">Reference proteome</keyword>
<gene>
    <name evidence="1" type="ORF">BDV98DRAFT_480273</name>
</gene>
<evidence type="ECO:0000313" key="1">
    <source>
        <dbReference type="EMBL" id="TFK98791.1"/>
    </source>
</evidence>